<proteinExistence type="predicted"/>
<protein>
    <submittedName>
        <fullName evidence="1">Uncharacterized protein</fullName>
    </submittedName>
</protein>
<evidence type="ECO:0000313" key="2">
    <source>
        <dbReference type="Proteomes" id="UP000190837"/>
    </source>
</evidence>
<dbReference type="Proteomes" id="UP000190837">
    <property type="component" value="Unassembled WGS sequence"/>
</dbReference>
<dbReference type="AlphaFoldDB" id="A0A1C3H1X0"/>
<dbReference type="InterPro" id="IPR049249">
    <property type="entry name" value="DUF6882"/>
</dbReference>
<gene>
    <name evidence="1" type="ORF">CHUV0807_0177</name>
</gene>
<evidence type="ECO:0000313" key="1">
    <source>
        <dbReference type="EMBL" id="SAM57153.1"/>
    </source>
</evidence>
<dbReference type="EMBL" id="FKLO01000012">
    <property type="protein sequence ID" value="SAM57153.1"/>
    <property type="molecule type" value="Genomic_DNA"/>
</dbReference>
<reference evidence="2" key="1">
    <citation type="submission" date="2016-04" db="EMBL/GenBank/DDBJ databases">
        <authorList>
            <person name="Tagini F."/>
        </authorList>
    </citation>
    <scope>NUCLEOTIDE SEQUENCE [LARGE SCALE GENOMIC DNA]</scope>
    <source>
        <strain evidence="2">CHUV0807</strain>
    </source>
</reference>
<dbReference type="Pfam" id="PF21813">
    <property type="entry name" value="DUF6882"/>
    <property type="match status" value="1"/>
</dbReference>
<name>A0A1C3H1X0_9GAMM</name>
<sequence>MTTLLEQHLGLILDKQATFAAHIDLDVDWSADLEHGELDIGDASLTVRGIGSYARQNQSWLWLWANHNITLPADAAHSAKTLRDYARRQTPARDNHDDRTLFQNPADTALLNTAQFLLNEAELPNLGIITCALTGADAYYYGDYDSGLALFTIHEPELARLWQQENGLPRTLATLAQITASPVNHRRAIRAYLEAKHYRLEENARQLRAHSRDGALTADFDAHDRLSNIHSEIRPA</sequence>
<dbReference type="RefSeq" id="WP_079538918.1">
    <property type="nucleotide sequence ID" value="NZ_CP171111.1"/>
</dbReference>
<accession>A0A1C3H1X0</accession>
<organism evidence="1 2">
    <name type="scientific">Cardiobacterium hominis</name>
    <dbReference type="NCBI Taxonomy" id="2718"/>
    <lineage>
        <taxon>Bacteria</taxon>
        <taxon>Pseudomonadati</taxon>
        <taxon>Pseudomonadota</taxon>
        <taxon>Gammaproteobacteria</taxon>
        <taxon>Cardiobacteriales</taxon>
        <taxon>Cardiobacteriaceae</taxon>
        <taxon>Cardiobacterium</taxon>
    </lineage>
</organism>